<dbReference type="SUPFAM" id="SSF51735">
    <property type="entry name" value="NAD(P)-binding Rossmann-fold domains"/>
    <property type="match status" value="1"/>
</dbReference>
<dbReference type="PRINTS" id="PR00081">
    <property type="entry name" value="GDHRDH"/>
</dbReference>
<evidence type="ECO:0000313" key="4">
    <source>
        <dbReference type="EMBL" id="MDA0641201.1"/>
    </source>
</evidence>
<gene>
    <name evidence="4" type="ORF">OUY24_11280</name>
</gene>
<dbReference type="PROSITE" id="PS00061">
    <property type="entry name" value="ADH_SHORT"/>
    <property type="match status" value="1"/>
</dbReference>
<dbReference type="InterPro" id="IPR002347">
    <property type="entry name" value="SDR_fam"/>
</dbReference>
<evidence type="ECO:0000313" key="5">
    <source>
        <dbReference type="Proteomes" id="UP001212498"/>
    </source>
</evidence>
<comment type="caution">
    <text evidence="4">The sequence shown here is derived from an EMBL/GenBank/DDBJ whole genome shotgun (WGS) entry which is preliminary data.</text>
</comment>
<dbReference type="InterPro" id="IPR057326">
    <property type="entry name" value="KR_dom"/>
</dbReference>
<keyword evidence="5" id="KW-1185">Reference proteome</keyword>
<evidence type="ECO:0000256" key="2">
    <source>
        <dbReference type="ARBA" id="ARBA00023002"/>
    </source>
</evidence>
<dbReference type="InterPro" id="IPR020904">
    <property type="entry name" value="Sc_DH/Rdtase_CS"/>
</dbReference>
<sequence length="243" mass="25260">MRTALVTGASRGIGRAAALRLARDGFRVGVHYGVNGAAAEDVVRLIETGGGSAFALRADLGDTAEVESLAAQLRQETDRLDVLVNNAAIGTSVPMEQETVEAFDRIFAVNVRGLFFLTKRLLPLIPNGGRIVNVTSGVTRIAFPQAIAYAMTKGAVQTFTLALAKEVGPRGITVNNVAPGIIDTDVNAGWLRTPEGEAYATSVHAVNRIGHVDEIADVIAFAASPGASFMTGSTLDATGGGNL</sequence>
<dbReference type="PANTHER" id="PTHR43639:SF1">
    <property type="entry name" value="SHORT-CHAIN DEHYDROGENASE_REDUCTASE FAMILY PROTEIN"/>
    <property type="match status" value="1"/>
</dbReference>
<protein>
    <submittedName>
        <fullName evidence="4">SDR family oxidoreductase</fullName>
    </submittedName>
</protein>
<proteinExistence type="inferred from homology"/>
<dbReference type="RefSeq" id="WP_271276186.1">
    <property type="nucleotide sequence ID" value="NZ_BAABFD010000016.1"/>
</dbReference>
<reference evidence="4 5" key="1">
    <citation type="submission" date="2022-11" db="EMBL/GenBank/DDBJ databases">
        <title>Nonomuraea corallina sp. nov., a new species of the genus Nonomuraea isolated from sea side sediment in Thai sea.</title>
        <authorList>
            <person name="Ngamcharungchit C."/>
            <person name="Matsumoto A."/>
            <person name="Suriyachadkun C."/>
            <person name="Panbangred W."/>
            <person name="Inahashi Y."/>
            <person name="Intra B."/>
        </authorList>
    </citation>
    <scope>NUCLEOTIDE SEQUENCE [LARGE SCALE GENOMIC DNA]</scope>
    <source>
        <strain evidence="4 5">DSM 43553</strain>
    </source>
</reference>
<feature type="domain" description="Ketoreductase" evidence="3">
    <location>
        <begin position="2"/>
        <end position="184"/>
    </location>
</feature>
<keyword evidence="2" id="KW-0560">Oxidoreductase</keyword>
<organism evidence="4 5">
    <name type="scientific">Nonomuraea ferruginea</name>
    <dbReference type="NCBI Taxonomy" id="46174"/>
    <lineage>
        <taxon>Bacteria</taxon>
        <taxon>Bacillati</taxon>
        <taxon>Actinomycetota</taxon>
        <taxon>Actinomycetes</taxon>
        <taxon>Streptosporangiales</taxon>
        <taxon>Streptosporangiaceae</taxon>
        <taxon>Nonomuraea</taxon>
    </lineage>
</organism>
<dbReference type="Gene3D" id="3.40.50.720">
    <property type="entry name" value="NAD(P)-binding Rossmann-like Domain"/>
    <property type="match status" value="1"/>
</dbReference>
<dbReference type="InterPro" id="IPR036291">
    <property type="entry name" value="NAD(P)-bd_dom_sf"/>
</dbReference>
<dbReference type="Pfam" id="PF13561">
    <property type="entry name" value="adh_short_C2"/>
    <property type="match status" value="1"/>
</dbReference>
<evidence type="ECO:0000256" key="1">
    <source>
        <dbReference type="ARBA" id="ARBA00006484"/>
    </source>
</evidence>
<comment type="similarity">
    <text evidence="1">Belongs to the short-chain dehydrogenases/reductases (SDR) family.</text>
</comment>
<dbReference type="SMART" id="SM00822">
    <property type="entry name" value="PKS_KR"/>
    <property type="match status" value="1"/>
</dbReference>
<name>A0ABT4SWJ2_9ACTN</name>
<dbReference type="PANTHER" id="PTHR43639">
    <property type="entry name" value="OXIDOREDUCTASE, SHORT-CHAIN DEHYDROGENASE/REDUCTASE FAMILY (AFU_ORTHOLOGUE AFUA_5G02870)"/>
    <property type="match status" value="1"/>
</dbReference>
<accession>A0ABT4SWJ2</accession>
<dbReference type="PRINTS" id="PR00080">
    <property type="entry name" value="SDRFAMILY"/>
</dbReference>
<dbReference type="Proteomes" id="UP001212498">
    <property type="component" value="Unassembled WGS sequence"/>
</dbReference>
<evidence type="ECO:0000259" key="3">
    <source>
        <dbReference type="SMART" id="SM00822"/>
    </source>
</evidence>
<dbReference type="EMBL" id="JAPNUD010000021">
    <property type="protein sequence ID" value="MDA0641201.1"/>
    <property type="molecule type" value="Genomic_DNA"/>
</dbReference>